<dbReference type="Proteomes" id="UP000238823">
    <property type="component" value="Unassembled WGS sequence"/>
</dbReference>
<dbReference type="EMBL" id="PVNL01000026">
    <property type="protein sequence ID" value="PRQ09370.1"/>
    <property type="molecule type" value="Genomic_DNA"/>
</dbReference>
<feature type="compositionally biased region" description="Pro residues" evidence="1">
    <location>
        <begin position="107"/>
        <end position="121"/>
    </location>
</feature>
<accession>A0A2S9YWB1</accession>
<gene>
    <name evidence="2" type="ORF">ENSA7_08970</name>
</gene>
<comment type="caution">
    <text evidence="2">The sequence shown here is derived from an EMBL/GenBank/DDBJ whole genome shotgun (WGS) entry which is preliminary data.</text>
</comment>
<evidence type="ECO:0000256" key="1">
    <source>
        <dbReference type="SAM" id="MobiDB-lite"/>
    </source>
</evidence>
<proteinExistence type="predicted"/>
<name>A0A2S9YWB1_9BACT</name>
<evidence type="ECO:0000313" key="3">
    <source>
        <dbReference type="Proteomes" id="UP000238823"/>
    </source>
</evidence>
<sequence length="195" mass="20345">MGRASQAVTATFAAIGRCLDAREPLALVDVAAMLPPRFATLIREGARAGGPASFLQAVAEHERVTVGFAKEHAQVVCETFAGMLDERRLIALRERLPPEVSNLLQPAPRPVTRPPTPPSPPTGHTLANGRPGSTHPLSTAAPRAGQAHSIATSDDPHADTKLSSTKGLSPERKRETLADGKPGGGRAANSKPGPN</sequence>
<dbReference type="InterPro" id="IPR038282">
    <property type="entry name" value="DUF2267_sf"/>
</dbReference>
<organism evidence="2 3">
    <name type="scientific">Enhygromyxa salina</name>
    <dbReference type="NCBI Taxonomy" id="215803"/>
    <lineage>
        <taxon>Bacteria</taxon>
        <taxon>Pseudomonadati</taxon>
        <taxon>Myxococcota</taxon>
        <taxon>Polyangia</taxon>
        <taxon>Nannocystales</taxon>
        <taxon>Nannocystaceae</taxon>
        <taxon>Enhygromyxa</taxon>
    </lineage>
</organism>
<dbReference type="Pfam" id="PF10025">
    <property type="entry name" value="DUF2267"/>
    <property type="match status" value="1"/>
</dbReference>
<dbReference type="InterPro" id="IPR018727">
    <property type="entry name" value="DUF2267"/>
</dbReference>
<protein>
    <recommendedName>
        <fullName evidence="4">DUF2267 domain-containing protein</fullName>
    </recommendedName>
</protein>
<evidence type="ECO:0008006" key="4">
    <source>
        <dbReference type="Google" id="ProtNLM"/>
    </source>
</evidence>
<reference evidence="2 3" key="1">
    <citation type="submission" date="2018-03" db="EMBL/GenBank/DDBJ databases">
        <title>Draft Genome Sequences of the Obligatory Marine Myxobacteria Enhygromyxa salina SWB007.</title>
        <authorList>
            <person name="Poehlein A."/>
            <person name="Moghaddam J.A."/>
            <person name="Harms H."/>
            <person name="Alanjari M."/>
            <person name="Koenig G.M."/>
            <person name="Daniel R."/>
            <person name="Schaeberle T.F."/>
        </authorList>
    </citation>
    <scope>NUCLEOTIDE SEQUENCE [LARGE SCALE GENOMIC DNA]</scope>
    <source>
        <strain evidence="2 3">SWB007</strain>
    </source>
</reference>
<dbReference type="Gene3D" id="1.10.490.110">
    <property type="entry name" value="Uncharacterized conserved protein DUF2267"/>
    <property type="match status" value="1"/>
</dbReference>
<dbReference type="AlphaFoldDB" id="A0A2S9YWB1"/>
<feature type="compositionally biased region" description="Basic and acidic residues" evidence="1">
    <location>
        <begin position="169"/>
        <end position="178"/>
    </location>
</feature>
<evidence type="ECO:0000313" key="2">
    <source>
        <dbReference type="EMBL" id="PRQ09370.1"/>
    </source>
</evidence>
<feature type="region of interest" description="Disordered" evidence="1">
    <location>
        <begin position="101"/>
        <end position="195"/>
    </location>
</feature>